<evidence type="ECO:0000313" key="7">
    <source>
        <dbReference type="Proteomes" id="UP000031516"/>
    </source>
</evidence>
<dbReference type="PANTHER" id="PTHR24171:SF8">
    <property type="entry name" value="BRCA1-ASSOCIATED RING DOMAIN PROTEIN 1"/>
    <property type="match status" value="1"/>
</dbReference>
<proteinExistence type="predicted"/>
<dbReference type="AlphaFoldDB" id="A0A0A8L989"/>
<feature type="coiled-coil region" evidence="4">
    <location>
        <begin position="733"/>
        <end position="778"/>
    </location>
</feature>
<feature type="region of interest" description="Disordered" evidence="5">
    <location>
        <begin position="582"/>
        <end position="722"/>
    </location>
</feature>
<dbReference type="InterPro" id="IPR036770">
    <property type="entry name" value="Ankyrin_rpt-contain_sf"/>
</dbReference>
<keyword evidence="2 3" id="KW-0040">ANK repeat</keyword>
<dbReference type="EMBL" id="CCBQ010000045">
    <property type="protein sequence ID" value="CDO95504.1"/>
    <property type="molecule type" value="Genomic_DNA"/>
</dbReference>
<protein>
    <submittedName>
        <fullName evidence="6">WGS project CCBQ000000000 data, contig 00015</fullName>
    </submittedName>
</protein>
<dbReference type="PROSITE" id="PS50297">
    <property type="entry name" value="ANK_REP_REGION"/>
    <property type="match status" value="3"/>
</dbReference>
<dbReference type="InterPro" id="IPR002110">
    <property type="entry name" value="Ankyrin_rpt"/>
</dbReference>
<feature type="compositionally biased region" description="Basic and acidic residues" evidence="5">
    <location>
        <begin position="16"/>
        <end position="28"/>
    </location>
</feature>
<feature type="compositionally biased region" description="Basic and acidic residues" evidence="5">
    <location>
        <begin position="698"/>
        <end position="716"/>
    </location>
</feature>
<gene>
    <name evidence="6" type="ORF">KLDO_g3741</name>
</gene>
<dbReference type="PROSITE" id="PS50088">
    <property type="entry name" value="ANK_REPEAT"/>
    <property type="match status" value="3"/>
</dbReference>
<feature type="compositionally biased region" description="Low complexity" evidence="5">
    <location>
        <begin position="29"/>
        <end position="47"/>
    </location>
</feature>
<evidence type="ECO:0000256" key="3">
    <source>
        <dbReference type="PROSITE-ProRule" id="PRU00023"/>
    </source>
</evidence>
<organism evidence="6 7">
    <name type="scientific">Kluyveromyces dobzhanskii CBS 2104</name>
    <dbReference type="NCBI Taxonomy" id="1427455"/>
    <lineage>
        <taxon>Eukaryota</taxon>
        <taxon>Fungi</taxon>
        <taxon>Dikarya</taxon>
        <taxon>Ascomycota</taxon>
        <taxon>Saccharomycotina</taxon>
        <taxon>Saccharomycetes</taxon>
        <taxon>Saccharomycetales</taxon>
        <taxon>Saccharomycetaceae</taxon>
        <taxon>Kluyveromyces</taxon>
    </lineage>
</organism>
<dbReference type="OrthoDB" id="194358at2759"/>
<name>A0A0A8L989_9SACH</name>
<feature type="repeat" description="ANK" evidence="3">
    <location>
        <begin position="512"/>
        <end position="544"/>
    </location>
</feature>
<feature type="repeat" description="ANK" evidence="3">
    <location>
        <begin position="344"/>
        <end position="376"/>
    </location>
</feature>
<comment type="caution">
    <text evidence="6">The sequence shown here is derived from an EMBL/GenBank/DDBJ whole genome shotgun (WGS) entry which is preliminary data.</text>
</comment>
<feature type="compositionally biased region" description="Basic and acidic residues" evidence="5">
    <location>
        <begin position="103"/>
        <end position="131"/>
    </location>
</feature>
<dbReference type="PANTHER" id="PTHR24171">
    <property type="entry name" value="ANKYRIN REPEAT DOMAIN-CONTAINING PROTEIN 39-RELATED"/>
    <property type="match status" value="1"/>
</dbReference>
<feature type="repeat" description="ANK" evidence="3">
    <location>
        <begin position="309"/>
        <end position="341"/>
    </location>
</feature>
<evidence type="ECO:0000256" key="4">
    <source>
        <dbReference type="SAM" id="Coils"/>
    </source>
</evidence>
<dbReference type="SUPFAM" id="SSF48403">
    <property type="entry name" value="Ankyrin repeat"/>
    <property type="match status" value="1"/>
</dbReference>
<keyword evidence="4" id="KW-0175">Coiled coil</keyword>
<dbReference type="PRINTS" id="PR01415">
    <property type="entry name" value="ANKYRIN"/>
</dbReference>
<evidence type="ECO:0000256" key="5">
    <source>
        <dbReference type="SAM" id="MobiDB-lite"/>
    </source>
</evidence>
<dbReference type="Pfam" id="PF12796">
    <property type="entry name" value="Ank_2"/>
    <property type="match status" value="2"/>
</dbReference>
<feature type="region of interest" description="Disordered" evidence="5">
    <location>
        <begin position="1"/>
        <end position="257"/>
    </location>
</feature>
<dbReference type="SMART" id="SM00248">
    <property type="entry name" value="ANK"/>
    <property type="match status" value="5"/>
</dbReference>
<feature type="compositionally biased region" description="Polar residues" evidence="5">
    <location>
        <begin position="187"/>
        <end position="197"/>
    </location>
</feature>
<evidence type="ECO:0000313" key="6">
    <source>
        <dbReference type="EMBL" id="CDO95504.1"/>
    </source>
</evidence>
<feature type="compositionally biased region" description="Polar residues" evidence="5">
    <location>
        <begin position="685"/>
        <end position="694"/>
    </location>
</feature>
<evidence type="ECO:0000256" key="2">
    <source>
        <dbReference type="ARBA" id="ARBA00023043"/>
    </source>
</evidence>
<keyword evidence="1" id="KW-0677">Repeat</keyword>
<reference evidence="6 7" key="1">
    <citation type="submission" date="2014-03" db="EMBL/GenBank/DDBJ databases">
        <title>The genome of Kluyveromyces dobzhanskii.</title>
        <authorList>
            <person name="Nystedt B."/>
            <person name="Astrom S."/>
        </authorList>
    </citation>
    <scope>NUCLEOTIDE SEQUENCE [LARGE SCALE GENOMIC DNA]</scope>
    <source>
        <strain evidence="6 7">CBS 2104</strain>
    </source>
</reference>
<evidence type="ECO:0000256" key="1">
    <source>
        <dbReference type="ARBA" id="ARBA00022737"/>
    </source>
</evidence>
<accession>A0A0A8L989</accession>
<dbReference type="Proteomes" id="UP000031516">
    <property type="component" value="Unassembled WGS sequence"/>
</dbReference>
<feature type="compositionally biased region" description="Acidic residues" evidence="5">
    <location>
        <begin position="583"/>
        <end position="596"/>
    </location>
</feature>
<feature type="compositionally biased region" description="Polar residues" evidence="5">
    <location>
        <begin position="57"/>
        <end position="68"/>
    </location>
</feature>
<keyword evidence="7" id="KW-1185">Reference proteome</keyword>
<sequence>MSEPIKKRSLGSYLSRLEERREERERSEQQQNEISQSVDSTSSGSTSKNVVKEEKLSQSAPPTIQSEATRPPPVKSVSDKCVSTPETVDGNIPKNEYPTTMEQPHREEQVINTEVDHQSHQREEKSNRDSNKDDDDDERAVPKASKNRGSDEEYSSALSEVESDAPTEPASPPRPKMGRLIRGDQLESANNSRQSSAPVLAHSDESESDLSDLDDARTAKISSSAIHEDSSPVKHQNGLKRKASNLGHSPNLKKSKHLTDNRMVKTKKSVHRDAGGRTKLQIACDKGKYDLAKKLIEEEYYDVNDQDNAGNTPLHEAALNGHSAIVQLLVENGANVNIQSYDMFLDTPLIDASANGHINVIKYLLDHGADPTMVNAKGLSAIESIEKDSDMDDDDRKIVHDMKDILKRAARKYVKHSHRNLQSSSLSRHSDDTEKQLSYDDDFYWTDISSKAGKSKLLRASKEGKLTYVGSYLENGGRPDFKCFTESCIYGHDDVVSLFLAFGAQVNICNKEGQTPLMLSVGRGHANVVKLLIEAGADLQKTDKNRKTALHYAKHSPLGTKDPAEIQLLKDVFKKQYGYELFNSEDQDDEDEESEDMNIASKETSLVPSVKAEELAPLPDSPKGHRSSIPASELAVDSNHDEDNRTTSNLHKKTELAGHTRPPLYKADSASSSSASLQHRYKSASPMQQFSDSPALSKESEEERTARLKSEEEYRQKRLQQKKRKEQEFLHRLAEDERKRVEEKEKLKLQELKRLEDAKKEELLRQEELRNKKEVERRLKIRERYPIGLRVIDYKDLKNYKQFGPVYYFIEDETKWVLDLQLSVILKSSTEELKERSANYKKVGDCEYPQLWNLYKPIFLYGGNDNASEFNALPWSQQSQIDQTEYAKFCELPLTWVQLSELKLETSNSEVHEWIQNNLLEFIPAPTPAALNKTRAHMQNATRNQQNDKHSRSRFLPAKFQSRSKLLPWLNATKALW</sequence>
<dbReference type="Gene3D" id="1.25.40.20">
    <property type="entry name" value="Ankyrin repeat-containing domain"/>
    <property type="match status" value="2"/>
</dbReference>